<dbReference type="InterPro" id="IPR005467">
    <property type="entry name" value="His_kinase_dom"/>
</dbReference>
<gene>
    <name evidence="5" type="ORF">GM672_20720</name>
</gene>
<dbReference type="InterPro" id="IPR050640">
    <property type="entry name" value="Bact_2-comp_sensor_kinase"/>
</dbReference>
<dbReference type="InterPro" id="IPR003594">
    <property type="entry name" value="HATPase_dom"/>
</dbReference>
<name>A0A6I3T369_9BURK</name>
<dbReference type="GO" id="GO:0000155">
    <property type="term" value="F:phosphorelay sensor kinase activity"/>
    <property type="evidence" value="ECO:0007669"/>
    <property type="project" value="InterPro"/>
</dbReference>
<dbReference type="PANTHER" id="PTHR34220:SF9">
    <property type="entry name" value="SIGNAL TRANSDUCTION HISTIDINE KINASE INTERNAL REGION DOMAIN-CONTAINING PROTEIN"/>
    <property type="match status" value="1"/>
</dbReference>
<protein>
    <recommendedName>
        <fullName evidence="2">histidine kinase</fullName>
        <ecNumber evidence="2">2.7.13.3</ecNumber>
    </recommendedName>
</protein>
<dbReference type="Gene3D" id="3.30.565.10">
    <property type="entry name" value="Histidine kinase-like ATPase, C-terminal domain"/>
    <property type="match status" value="1"/>
</dbReference>
<comment type="caution">
    <text evidence="5">The sequence shown here is derived from an EMBL/GenBank/DDBJ whole genome shotgun (WGS) entry which is preliminary data.</text>
</comment>
<dbReference type="SMART" id="SM00387">
    <property type="entry name" value="HATPase_c"/>
    <property type="match status" value="1"/>
</dbReference>
<evidence type="ECO:0000259" key="4">
    <source>
        <dbReference type="PROSITE" id="PS50109"/>
    </source>
</evidence>
<dbReference type="AlphaFoldDB" id="A0A6I3T369"/>
<keyword evidence="3" id="KW-0472">Membrane</keyword>
<evidence type="ECO:0000256" key="3">
    <source>
        <dbReference type="SAM" id="Phobius"/>
    </source>
</evidence>
<dbReference type="PRINTS" id="PR00344">
    <property type="entry name" value="BCTRLSENSOR"/>
</dbReference>
<dbReference type="PANTHER" id="PTHR34220">
    <property type="entry name" value="SENSOR HISTIDINE KINASE YPDA"/>
    <property type="match status" value="1"/>
</dbReference>
<evidence type="ECO:0000313" key="6">
    <source>
        <dbReference type="Proteomes" id="UP000430634"/>
    </source>
</evidence>
<feature type="transmembrane region" description="Helical" evidence="3">
    <location>
        <begin position="135"/>
        <end position="153"/>
    </location>
</feature>
<comment type="catalytic activity">
    <reaction evidence="1">
        <text>ATP + protein L-histidine = ADP + protein N-phospho-L-histidine.</text>
        <dbReference type="EC" id="2.7.13.3"/>
    </reaction>
</comment>
<feature type="transmembrane region" description="Helical" evidence="3">
    <location>
        <begin position="59"/>
        <end position="80"/>
    </location>
</feature>
<dbReference type="Proteomes" id="UP000430634">
    <property type="component" value="Unassembled WGS sequence"/>
</dbReference>
<evidence type="ECO:0000256" key="2">
    <source>
        <dbReference type="ARBA" id="ARBA00012438"/>
    </source>
</evidence>
<dbReference type="EC" id="2.7.13.3" evidence="2"/>
<organism evidence="5 6">
    <name type="scientific">Pseudoduganella buxea</name>
    <dbReference type="NCBI Taxonomy" id="1949069"/>
    <lineage>
        <taxon>Bacteria</taxon>
        <taxon>Pseudomonadati</taxon>
        <taxon>Pseudomonadota</taxon>
        <taxon>Betaproteobacteria</taxon>
        <taxon>Burkholderiales</taxon>
        <taxon>Oxalobacteraceae</taxon>
        <taxon>Telluria group</taxon>
        <taxon>Pseudoduganella</taxon>
    </lineage>
</organism>
<sequence length="372" mass="39122">MPTLPTTTMPDSLTAPAALPSPRRGFPWRRFGSDALYMVALGIICALIITYAFGNGTGFWVNLVISACIGTIAFTIIDGVRLAVWGEGRRPPWLAFGGLIALGVAAGQILGARLAGQILGLELSGLHTLGTTRTTGMLLFTLLATGGVSLVFASRDRVMRAEAAAAEEKARAEATARQAVQAQLQLLQAQIEPHMLFNTLANLQGLIALDPARAQKMLDQLIQFLRGTLSSSRAQETTLAQEFALLDAYLGLMGVRMGSRLTYAFDLPDPLRGVALPPMLLQPLVENAIAHGLEPTIDGGHVAVSARRDGDKLVLCITDTGRGLDAGPGKQGTGVGLANTRERLHALFGERAGVTLTDAPGGGTLACVTLPI</sequence>
<dbReference type="InterPro" id="IPR010559">
    <property type="entry name" value="Sig_transdc_His_kin_internal"/>
</dbReference>
<dbReference type="Pfam" id="PF06580">
    <property type="entry name" value="His_kinase"/>
    <property type="match status" value="1"/>
</dbReference>
<dbReference type="InterPro" id="IPR004358">
    <property type="entry name" value="Sig_transdc_His_kin-like_C"/>
</dbReference>
<evidence type="ECO:0000313" key="5">
    <source>
        <dbReference type="EMBL" id="MTV55156.1"/>
    </source>
</evidence>
<keyword evidence="5" id="KW-0418">Kinase</keyword>
<dbReference type="OrthoDB" id="2514702at2"/>
<feature type="transmembrane region" description="Helical" evidence="3">
    <location>
        <begin position="35"/>
        <end position="53"/>
    </location>
</feature>
<dbReference type="Pfam" id="PF02518">
    <property type="entry name" value="HATPase_c"/>
    <property type="match status" value="1"/>
</dbReference>
<keyword evidence="3" id="KW-0812">Transmembrane</keyword>
<keyword evidence="5" id="KW-0808">Transferase</keyword>
<dbReference type="EMBL" id="WNKZ01000073">
    <property type="protein sequence ID" value="MTV55156.1"/>
    <property type="molecule type" value="Genomic_DNA"/>
</dbReference>
<dbReference type="GO" id="GO:0016020">
    <property type="term" value="C:membrane"/>
    <property type="evidence" value="ECO:0007669"/>
    <property type="project" value="InterPro"/>
</dbReference>
<feature type="domain" description="Histidine kinase" evidence="4">
    <location>
        <begin position="280"/>
        <end position="372"/>
    </location>
</feature>
<dbReference type="InterPro" id="IPR036890">
    <property type="entry name" value="HATPase_C_sf"/>
</dbReference>
<evidence type="ECO:0000256" key="1">
    <source>
        <dbReference type="ARBA" id="ARBA00000085"/>
    </source>
</evidence>
<dbReference type="PROSITE" id="PS50109">
    <property type="entry name" value="HIS_KIN"/>
    <property type="match status" value="1"/>
</dbReference>
<keyword evidence="3" id="KW-1133">Transmembrane helix</keyword>
<dbReference type="SUPFAM" id="SSF55874">
    <property type="entry name" value="ATPase domain of HSP90 chaperone/DNA topoisomerase II/histidine kinase"/>
    <property type="match status" value="1"/>
</dbReference>
<feature type="transmembrane region" description="Helical" evidence="3">
    <location>
        <begin position="92"/>
        <end position="115"/>
    </location>
</feature>
<accession>A0A6I3T369</accession>
<proteinExistence type="predicted"/>
<reference evidence="5 6" key="1">
    <citation type="submission" date="2019-11" db="EMBL/GenBank/DDBJ databases">
        <title>Type strains purchased from KCTC, JCM and DSMZ.</title>
        <authorList>
            <person name="Lu H."/>
        </authorList>
    </citation>
    <scope>NUCLEOTIDE SEQUENCE [LARGE SCALE GENOMIC DNA]</scope>
    <source>
        <strain evidence="5 6">KCTC 52429</strain>
    </source>
</reference>